<feature type="active site" description="Nucleophile" evidence="10">
    <location>
        <position position="277"/>
    </location>
</feature>
<feature type="binding site" evidence="10">
    <location>
        <position position="50"/>
    </location>
    <ligand>
        <name>L-glutamine</name>
        <dbReference type="ChEBI" id="CHEBI:58359"/>
    </ligand>
</feature>
<dbReference type="Gene3D" id="3.50.30.20">
    <property type="entry name" value="Carbamoyl-phosphate synthase small subunit, N-terminal domain"/>
    <property type="match status" value="1"/>
</dbReference>
<dbReference type="NCBIfam" id="NF009475">
    <property type="entry name" value="PRK12838.1"/>
    <property type="match status" value="1"/>
</dbReference>
<dbReference type="Pfam" id="PF00988">
    <property type="entry name" value="CPSase_sm_chain"/>
    <property type="match status" value="1"/>
</dbReference>
<dbReference type="AlphaFoldDB" id="A0A1Z1MTG4"/>
<feature type="domain" description="Carbamoyl-phosphate synthase small subunit N-terminal" evidence="11">
    <location>
        <begin position="6"/>
        <end position="136"/>
    </location>
</feature>
<dbReference type="InterPro" id="IPR006274">
    <property type="entry name" value="CarbamoylP_synth_ssu"/>
</dbReference>
<dbReference type="InterPro" id="IPR017926">
    <property type="entry name" value="GATASE"/>
</dbReference>
<name>A0A1Z1MTG4_9FLOR</name>
<comment type="subcellular location">
    <subcellularLocation>
        <location evidence="10">Plastid</location>
        <location evidence="10">Chloroplast</location>
    </subcellularLocation>
</comment>
<feature type="region of interest" description="CPSase" evidence="10">
    <location>
        <begin position="1"/>
        <end position="199"/>
    </location>
</feature>
<feature type="binding site" evidence="10">
    <location>
        <position position="248"/>
    </location>
    <ligand>
        <name>L-glutamine</name>
        <dbReference type="ChEBI" id="CHEBI:58359"/>
    </ligand>
</feature>
<geneLocation type="chloroplast" evidence="12"/>
<dbReference type="EMBL" id="MF101456">
    <property type="protein sequence ID" value="ARW69236.1"/>
    <property type="molecule type" value="Genomic_DNA"/>
</dbReference>
<keyword evidence="10" id="KW-0055">Arginine biosynthesis</keyword>
<evidence type="ECO:0000256" key="9">
    <source>
        <dbReference type="ARBA" id="ARBA00049285"/>
    </source>
</evidence>
<dbReference type="GO" id="GO:0004088">
    <property type="term" value="F:carbamoyl-phosphate synthase (glutamine-hydrolyzing) activity"/>
    <property type="evidence" value="ECO:0007669"/>
    <property type="project" value="UniProtKB-UniRule"/>
</dbReference>
<organism evidence="12">
    <name type="scientific">Polysiphonia sp</name>
    <dbReference type="NCBI Taxonomy" id="1967842"/>
    <lineage>
        <taxon>Eukaryota</taxon>
        <taxon>Rhodophyta</taxon>
        <taxon>Florideophyceae</taxon>
        <taxon>Rhodymeniophycidae</taxon>
        <taxon>Ceramiales</taxon>
        <taxon>Rhodomelaceae</taxon>
        <taxon>Polysiphonioideae</taxon>
        <taxon>Polysiphonia</taxon>
    </lineage>
</organism>
<sequence>MPNRLYRATLYLEDGTCYKGYSLFPLPFIVGEVVFNTGMTGYQEIISDPSYSGQMIVFTCPELGNTGLNKYDNESNFIHTKAIIAKNISNISSSWRSTLSLRDYIIAKNIPHIFNVDTRSLTKHLRLFGVMNASLFQCRKDNNVDIRNSFSLDGLDLIRKVSTKKMYNVGMHVNEFSAYYEYNTISSNLLNFRKKSKKYKVLVIDLGLKFNILRKLSSFECNVCVVPPTSSYESILSYKPDGVLFSNGPGNPSIANYAINIAKKLIYFSNIPIFGICMGHQVLNIAFGKSTFKLQFGHRGLNHPSGIHQYSEITSQNHGFAVQKGSFNYNELLDTLQVKSLNFNDLTISGTFNIKLPVFSVQYHPEASPGPHDSEYLFRVFIKLIDYLKYQYCL</sequence>
<comment type="function">
    <text evidence="10">Small subunit of the glutamine-dependent carbamoyl phosphate synthetase (CPSase). CPSase catalyzes the formation of carbamoyl phosphate from the ammonia moiety of glutamine, carbonate, and phosphate donated by ATP, constituting the first step of 2 biosynthetic pathways, one leading to arginine and/or urea and the other to pyrimidine nucleotides. The small subunit (glutamine amidotransferase) binds and cleaves glutamine to supply the large subunit with the substrate ammonia.</text>
</comment>
<comment type="subunit">
    <text evidence="10">Composed of two chains; the small (or glutamine) chain promotes the hydrolysis of glutamine to ammonia, which is used by the large (or ammonia) chain to synthesize carbamoyl phosphate. Tetramer of heterodimers (alpha,beta)4.</text>
</comment>
<feature type="binding site" evidence="10">
    <location>
        <position position="281"/>
    </location>
    <ligand>
        <name>L-glutamine</name>
        <dbReference type="ChEBI" id="CHEBI:58359"/>
    </ligand>
</feature>
<evidence type="ECO:0000256" key="7">
    <source>
        <dbReference type="ARBA" id="ARBA00044031"/>
    </source>
</evidence>
<evidence type="ECO:0000256" key="8">
    <source>
        <dbReference type="ARBA" id="ARBA00048816"/>
    </source>
</evidence>
<dbReference type="UniPathway" id="UPA00070">
    <property type="reaction ID" value="UER00115"/>
</dbReference>
<dbReference type="GO" id="GO:0006207">
    <property type="term" value="P:'de novo' pyrimidine nucleobase biosynthetic process"/>
    <property type="evidence" value="ECO:0007669"/>
    <property type="project" value="InterPro"/>
</dbReference>
<dbReference type="PANTHER" id="PTHR43418:SF7">
    <property type="entry name" value="CARBAMOYL-PHOSPHATE SYNTHASE SMALL CHAIN"/>
    <property type="match status" value="1"/>
</dbReference>
<feature type="active site" evidence="10">
    <location>
        <position position="364"/>
    </location>
</feature>
<dbReference type="PRINTS" id="PR00099">
    <property type="entry name" value="CPSGATASE"/>
</dbReference>
<comment type="similarity">
    <text evidence="2 10">Belongs to the CarA family.</text>
</comment>
<protein>
    <recommendedName>
        <fullName evidence="10">Carbamoyl phosphate synthase small chain</fullName>
        <ecNumber evidence="10">6.3.5.5</ecNumber>
    </recommendedName>
    <alternativeName>
        <fullName evidence="10">Carbamoyl phosphate synthetase glutamine chain</fullName>
    </alternativeName>
</protein>
<keyword evidence="6 10" id="KW-0315">Glutamine amidotransferase</keyword>
<accession>A0A1Z1MTG4</accession>
<dbReference type="PANTHER" id="PTHR43418">
    <property type="entry name" value="MULTIFUNCTIONAL TRYPTOPHAN BIOSYNTHESIS PROTEIN-RELATED"/>
    <property type="match status" value="1"/>
</dbReference>
<dbReference type="HAMAP" id="MF_01209">
    <property type="entry name" value="CPSase_S_chain"/>
    <property type="match status" value="1"/>
</dbReference>
<dbReference type="GO" id="GO:0044205">
    <property type="term" value="P:'de novo' UMP biosynthetic process"/>
    <property type="evidence" value="ECO:0007669"/>
    <property type="project" value="UniProtKB-UniRule"/>
</dbReference>
<dbReference type="GO" id="GO:0009507">
    <property type="term" value="C:chloroplast"/>
    <property type="evidence" value="ECO:0007669"/>
    <property type="project" value="UniProtKB-SubCell"/>
</dbReference>
<evidence type="ECO:0000256" key="6">
    <source>
        <dbReference type="ARBA" id="ARBA00022962"/>
    </source>
</evidence>
<keyword evidence="12" id="KW-0150">Chloroplast</keyword>
<dbReference type="NCBIfam" id="TIGR01368">
    <property type="entry name" value="CPSaseIIsmall"/>
    <property type="match status" value="1"/>
</dbReference>
<evidence type="ECO:0000256" key="3">
    <source>
        <dbReference type="ARBA" id="ARBA00022598"/>
    </source>
</evidence>
<feature type="binding site" evidence="10">
    <location>
        <position position="319"/>
    </location>
    <ligand>
        <name>L-glutamine</name>
        <dbReference type="ChEBI" id="CHEBI:58359"/>
    </ligand>
</feature>
<dbReference type="GO" id="GO:0005524">
    <property type="term" value="F:ATP binding"/>
    <property type="evidence" value="ECO:0007669"/>
    <property type="project" value="UniProtKB-UniRule"/>
</dbReference>
<evidence type="ECO:0000256" key="5">
    <source>
        <dbReference type="ARBA" id="ARBA00022840"/>
    </source>
</evidence>
<gene>
    <name evidence="10 12" type="primary">carA</name>
</gene>
<reference evidence="12" key="1">
    <citation type="journal article" date="2017" name="J. Phycol.">
        <title>Analysis of chloroplast genomes and a supermatrix inform reclassification of the Rhodomelaceae (Rhodophyta).</title>
        <authorList>
            <person name="Diaz-Tapia P."/>
            <person name="Maggs C.A."/>
            <person name="West J.A."/>
            <person name="Verbruggen H."/>
        </authorList>
    </citation>
    <scope>NUCLEOTIDE SEQUENCE</scope>
    <source>
        <strain evidence="12">PD1760</strain>
    </source>
</reference>
<evidence type="ECO:0000256" key="2">
    <source>
        <dbReference type="ARBA" id="ARBA00007800"/>
    </source>
</evidence>
<feature type="binding site" evidence="10">
    <location>
        <position position="320"/>
    </location>
    <ligand>
        <name>L-glutamine</name>
        <dbReference type="ChEBI" id="CHEBI:58359"/>
    </ligand>
</feature>
<keyword evidence="3 10" id="KW-0436">Ligase</keyword>
<keyword evidence="10" id="KW-0028">Amino-acid biosynthesis</keyword>
<keyword evidence="10" id="KW-0665">Pyrimidine biosynthesis</keyword>
<feature type="active site" evidence="10">
    <location>
        <position position="366"/>
    </location>
</feature>
<evidence type="ECO:0000256" key="4">
    <source>
        <dbReference type="ARBA" id="ARBA00022741"/>
    </source>
</evidence>
<dbReference type="InterPro" id="IPR050472">
    <property type="entry name" value="Anth_synth/Amidotransfase"/>
</dbReference>
<dbReference type="InterPro" id="IPR035686">
    <property type="entry name" value="CPSase_GATase1"/>
</dbReference>
<dbReference type="EC" id="6.3.5.5" evidence="10"/>
<dbReference type="InterPro" id="IPR036480">
    <property type="entry name" value="CarbP_synth_ssu_N_sf"/>
</dbReference>
<dbReference type="GO" id="GO:0006541">
    <property type="term" value="P:glutamine metabolic process"/>
    <property type="evidence" value="ECO:0007669"/>
    <property type="project" value="InterPro"/>
</dbReference>
<proteinExistence type="inferred from homology"/>
<feature type="binding site" evidence="10">
    <location>
        <position position="250"/>
    </location>
    <ligand>
        <name>L-glutamine</name>
        <dbReference type="ChEBI" id="CHEBI:58359"/>
    </ligand>
</feature>
<dbReference type="SUPFAM" id="SSF52317">
    <property type="entry name" value="Class I glutamine amidotransferase-like"/>
    <property type="match status" value="1"/>
</dbReference>
<dbReference type="PROSITE" id="PS51273">
    <property type="entry name" value="GATASE_TYPE_1"/>
    <property type="match status" value="1"/>
</dbReference>
<dbReference type="GO" id="GO:0006526">
    <property type="term" value="P:L-arginine biosynthetic process"/>
    <property type="evidence" value="ECO:0007669"/>
    <property type="project" value="UniProtKB-UniRule"/>
</dbReference>
<evidence type="ECO:0000256" key="1">
    <source>
        <dbReference type="ARBA" id="ARBA00005077"/>
    </source>
</evidence>
<comment type="pathway">
    <text evidence="10">Pyrimidine metabolism; UMP biosynthesis via de novo pathway; (S)-dihydroorotate from bicarbonate: step 1/3.</text>
</comment>
<keyword evidence="4 10" id="KW-0547">Nucleotide-binding</keyword>
<comment type="catalytic activity">
    <reaction evidence="9 10">
        <text>L-glutamine + H2O = L-glutamate + NH4(+)</text>
        <dbReference type="Rhea" id="RHEA:15889"/>
        <dbReference type="ChEBI" id="CHEBI:15377"/>
        <dbReference type="ChEBI" id="CHEBI:28938"/>
        <dbReference type="ChEBI" id="CHEBI:29985"/>
        <dbReference type="ChEBI" id="CHEBI:58359"/>
    </reaction>
</comment>
<dbReference type="GO" id="GO:0004359">
    <property type="term" value="F:glutaminase activity"/>
    <property type="evidence" value="ECO:0007669"/>
    <property type="project" value="RHEA"/>
</dbReference>
<comment type="catalytic activity">
    <reaction evidence="8 10">
        <text>hydrogencarbonate + L-glutamine + 2 ATP + H2O = carbamoyl phosphate + L-glutamate + 2 ADP + phosphate + 2 H(+)</text>
        <dbReference type="Rhea" id="RHEA:18633"/>
        <dbReference type="ChEBI" id="CHEBI:15377"/>
        <dbReference type="ChEBI" id="CHEBI:15378"/>
        <dbReference type="ChEBI" id="CHEBI:17544"/>
        <dbReference type="ChEBI" id="CHEBI:29985"/>
        <dbReference type="ChEBI" id="CHEBI:30616"/>
        <dbReference type="ChEBI" id="CHEBI:43474"/>
        <dbReference type="ChEBI" id="CHEBI:58228"/>
        <dbReference type="ChEBI" id="CHEBI:58359"/>
        <dbReference type="ChEBI" id="CHEBI:456216"/>
        <dbReference type="EC" id="6.3.5.5"/>
    </reaction>
</comment>
<dbReference type="SUPFAM" id="SSF52021">
    <property type="entry name" value="Carbamoyl phosphate synthetase, small subunit N-terminal domain"/>
    <property type="match status" value="1"/>
</dbReference>
<evidence type="ECO:0000313" key="12">
    <source>
        <dbReference type="EMBL" id="ARW69236.1"/>
    </source>
</evidence>
<dbReference type="PRINTS" id="PR00097">
    <property type="entry name" value="ANTSNTHASEII"/>
</dbReference>
<dbReference type="UniPathway" id="UPA00068">
    <property type="reaction ID" value="UER00171"/>
</dbReference>
<dbReference type="InterPro" id="IPR029062">
    <property type="entry name" value="Class_I_gatase-like"/>
</dbReference>
<keyword evidence="5 10" id="KW-0067">ATP-binding</keyword>
<comment type="subunit">
    <text evidence="7">Heterodimer composed of 2 chains; the small (or glutamine) chain promotes the hydrolysis of glutamine to ammonia, which is used by the large (or ammonia) chain to synthesize carbamoyl phosphate.</text>
</comment>
<feature type="binding site" evidence="10">
    <location>
        <position position="278"/>
    </location>
    <ligand>
        <name>L-glutamine</name>
        <dbReference type="ChEBI" id="CHEBI:58359"/>
    </ligand>
</feature>
<evidence type="ECO:0000259" key="11">
    <source>
        <dbReference type="SMART" id="SM01097"/>
    </source>
</evidence>
<dbReference type="SMART" id="SM01097">
    <property type="entry name" value="CPSase_sm_chain"/>
    <property type="match status" value="1"/>
</dbReference>
<keyword evidence="12" id="KW-0934">Plastid</keyword>
<dbReference type="Pfam" id="PF00117">
    <property type="entry name" value="GATase"/>
    <property type="match status" value="1"/>
</dbReference>
<feature type="binding site" evidence="10">
    <location>
        <position position="317"/>
    </location>
    <ligand>
        <name>L-glutamine</name>
        <dbReference type="ChEBI" id="CHEBI:58359"/>
    </ligand>
</feature>
<dbReference type="Gene3D" id="3.40.50.880">
    <property type="match status" value="1"/>
</dbReference>
<dbReference type="InterPro" id="IPR002474">
    <property type="entry name" value="CarbamoylP_synth_ssu_N"/>
</dbReference>
<comment type="pathway">
    <text evidence="1 10">Amino-acid biosynthesis; L-arginine biosynthesis; carbamoyl phosphate from bicarbonate: step 1/1.</text>
</comment>
<dbReference type="CDD" id="cd01744">
    <property type="entry name" value="GATase1_CPSase"/>
    <property type="match status" value="1"/>
</dbReference>
<evidence type="ECO:0000256" key="10">
    <source>
        <dbReference type="HAMAP-Rule" id="MF_01209"/>
    </source>
</evidence>
<dbReference type="PRINTS" id="PR00096">
    <property type="entry name" value="GATASE"/>
</dbReference>